<evidence type="ECO:0008006" key="10">
    <source>
        <dbReference type="Google" id="ProtNLM"/>
    </source>
</evidence>
<dbReference type="CDD" id="cd20507">
    <property type="entry name" value="CYCLIN_CCNB1-like_rpt1"/>
    <property type="match status" value="1"/>
</dbReference>
<dbReference type="STRING" id="2018661.A0A2A2LAB2"/>
<accession>A0A2A2LAB2</accession>
<comment type="caution">
    <text evidence="8">The sequence shown here is derived from an EMBL/GenBank/DDBJ whole genome shotgun (WGS) entry which is preliminary data.</text>
</comment>
<dbReference type="Pfam" id="PF02984">
    <property type="entry name" value="Cyclin_C"/>
    <property type="match status" value="1"/>
</dbReference>
<dbReference type="Gene3D" id="1.10.472.10">
    <property type="entry name" value="Cyclin-like"/>
    <property type="match status" value="2"/>
</dbReference>
<keyword evidence="3" id="KW-0131">Cell cycle</keyword>
<feature type="region of interest" description="Disordered" evidence="5">
    <location>
        <begin position="214"/>
        <end position="234"/>
    </location>
</feature>
<dbReference type="OrthoDB" id="5590282at2759"/>
<feature type="domain" description="Cyclin-like" evidence="6">
    <location>
        <begin position="388"/>
        <end position="466"/>
    </location>
</feature>
<evidence type="ECO:0000256" key="1">
    <source>
        <dbReference type="ARBA" id="ARBA00022618"/>
    </source>
</evidence>
<dbReference type="InterPro" id="IPR046965">
    <property type="entry name" value="Cyclin_A/B-like"/>
</dbReference>
<dbReference type="InterPro" id="IPR013763">
    <property type="entry name" value="Cyclin-like_dom"/>
</dbReference>
<keyword evidence="9" id="KW-1185">Reference proteome</keyword>
<dbReference type="InterPro" id="IPR036915">
    <property type="entry name" value="Cyclin-like_sf"/>
</dbReference>
<sequence>MPLGQVSGNAANSRAGGTRMTRQNATSNLLASKIMDNDQGPDKKGAKLTVRPSNQAGAGGSLRVAARPTSKQQPTAFEVYVDAESENADHENLGSKSAEHSPMDVKIVESEQKEQDNKNRHNVIHELERMCKQEENTKARPKPVAAQPPPVVRRQPLVSIATNPPLSPVKRHLPVQIKTQDEDEEKLENVRDMSVVSPQLDKSISTDYGSAMDESIEGGEASSTASSAYATARTTPGDRLDETVFICQEFDQDIYTYMRQRETEVKAKPNYMRKQTDITSEMRSIMVDWFADVVSEYNLQQETLHLAASLVDRLLSKFWVKRSNLQLVGTTALMISSKYEEIYPPDLKDFVYITDDTYTAANILNMERYMLKELDFAVAAPTANWFANRFARFQKASRLTRHAMAYLLDLTLLDVAYIAFKPSYIAAAALCYANVLTGPEPWTKQMENFTEISLSNFSSHLLPLLHKAFCGAASGKLQALYSRYSTPEFDEVACLPPPQEIPEG</sequence>
<organism evidence="8 9">
    <name type="scientific">Diploscapter pachys</name>
    <dbReference type="NCBI Taxonomy" id="2018661"/>
    <lineage>
        <taxon>Eukaryota</taxon>
        <taxon>Metazoa</taxon>
        <taxon>Ecdysozoa</taxon>
        <taxon>Nematoda</taxon>
        <taxon>Chromadorea</taxon>
        <taxon>Rhabditida</taxon>
        <taxon>Rhabditina</taxon>
        <taxon>Rhabditomorpha</taxon>
        <taxon>Rhabditoidea</taxon>
        <taxon>Rhabditidae</taxon>
        <taxon>Diploscapter</taxon>
    </lineage>
</organism>
<dbReference type="SMART" id="SM01332">
    <property type="entry name" value="Cyclin_C"/>
    <property type="match status" value="1"/>
</dbReference>
<dbReference type="GO" id="GO:0044772">
    <property type="term" value="P:mitotic cell cycle phase transition"/>
    <property type="evidence" value="ECO:0007669"/>
    <property type="project" value="InterPro"/>
</dbReference>
<keyword evidence="2 4" id="KW-0195">Cyclin</keyword>
<dbReference type="EMBL" id="LIAE01006998">
    <property type="protein sequence ID" value="PAV83084.1"/>
    <property type="molecule type" value="Genomic_DNA"/>
</dbReference>
<evidence type="ECO:0000313" key="9">
    <source>
        <dbReference type="Proteomes" id="UP000218231"/>
    </source>
</evidence>
<gene>
    <name evidence="8" type="ORF">WR25_02608</name>
</gene>
<protein>
    <recommendedName>
        <fullName evidence="10">Cyclin N-terminal domain-containing protein</fullName>
    </recommendedName>
</protein>
<evidence type="ECO:0000259" key="7">
    <source>
        <dbReference type="SMART" id="SM01332"/>
    </source>
</evidence>
<comment type="similarity">
    <text evidence="4">Belongs to the cyclin family.</text>
</comment>
<dbReference type="InterPro" id="IPR039361">
    <property type="entry name" value="Cyclin"/>
</dbReference>
<evidence type="ECO:0000256" key="5">
    <source>
        <dbReference type="SAM" id="MobiDB-lite"/>
    </source>
</evidence>
<dbReference type="PANTHER" id="PTHR10177">
    <property type="entry name" value="CYCLINS"/>
    <property type="match status" value="1"/>
</dbReference>
<dbReference type="SMART" id="SM00385">
    <property type="entry name" value="CYCLIN"/>
    <property type="match status" value="2"/>
</dbReference>
<dbReference type="FunFam" id="1.10.472.10:FF:000001">
    <property type="entry name" value="G2/mitotic-specific cyclin"/>
    <property type="match status" value="1"/>
</dbReference>
<dbReference type="GO" id="GO:0016538">
    <property type="term" value="F:cyclin-dependent protein serine/threonine kinase regulator activity"/>
    <property type="evidence" value="ECO:0007669"/>
    <property type="project" value="InterPro"/>
</dbReference>
<feature type="compositionally biased region" description="Polar residues" evidence="5">
    <location>
        <begin position="1"/>
        <end position="12"/>
    </location>
</feature>
<name>A0A2A2LAB2_9BILA</name>
<dbReference type="InterPro" id="IPR004367">
    <property type="entry name" value="Cyclin_C-dom"/>
</dbReference>
<dbReference type="PIRSF" id="PIRSF001771">
    <property type="entry name" value="Cyclin_A_B_D_E"/>
    <property type="match status" value="1"/>
</dbReference>
<feature type="domain" description="Cyclin-like" evidence="6">
    <location>
        <begin position="288"/>
        <end position="372"/>
    </location>
</feature>
<dbReference type="SUPFAM" id="SSF47954">
    <property type="entry name" value="Cyclin-like"/>
    <property type="match status" value="2"/>
</dbReference>
<keyword evidence="1" id="KW-0132">Cell division</keyword>
<evidence type="ECO:0000256" key="4">
    <source>
        <dbReference type="RuleBase" id="RU000383"/>
    </source>
</evidence>
<proteinExistence type="inferred from homology"/>
<dbReference type="InterPro" id="IPR006671">
    <property type="entry name" value="Cyclin_N"/>
</dbReference>
<evidence type="ECO:0000313" key="8">
    <source>
        <dbReference type="EMBL" id="PAV83084.1"/>
    </source>
</evidence>
<dbReference type="AlphaFoldDB" id="A0A2A2LAB2"/>
<dbReference type="GO" id="GO:0051301">
    <property type="term" value="P:cell division"/>
    <property type="evidence" value="ECO:0007669"/>
    <property type="project" value="UniProtKB-KW"/>
</dbReference>
<reference evidence="8 9" key="1">
    <citation type="journal article" date="2017" name="Curr. Biol.">
        <title>Genome architecture and evolution of a unichromosomal asexual nematode.</title>
        <authorList>
            <person name="Fradin H."/>
            <person name="Zegar C."/>
            <person name="Gutwein M."/>
            <person name="Lucas J."/>
            <person name="Kovtun M."/>
            <person name="Corcoran D."/>
            <person name="Baugh L.R."/>
            <person name="Kiontke K."/>
            <person name="Gunsalus K."/>
            <person name="Fitch D.H."/>
            <person name="Piano F."/>
        </authorList>
    </citation>
    <scope>NUCLEOTIDE SEQUENCE [LARGE SCALE GENOMIC DNA]</scope>
    <source>
        <strain evidence="8">PF1309</strain>
    </source>
</reference>
<evidence type="ECO:0000256" key="2">
    <source>
        <dbReference type="ARBA" id="ARBA00023127"/>
    </source>
</evidence>
<evidence type="ECO:0000256" key="3">
    <source>
        <dbReference type="ARBA" id="ARBA00023306"/>
    </source>
</evidence>
<dbReference type="Proteomes" id="UP000218231">
    <property type="component" value="Unassembled WGS sequence"/>
</dbReference>
<feature type="domain" description="Cyclin C-terminal" evidence="7">
    <location>
        <begin position="381"/>
        <end position="498"/>
    </location>
</feature>
<dbReference type="Pfam" id="PF00134">
    <property type="entry name" value="Cyclin_N"/>
    <property type="match status" value="1"/>
</dbReference>
<feature type="region of interest" description="Disordered" evidence="5">
    <location>
        <begin position="1"/>
        <end position="75"/>
    </location>
</feature>
<feature type="compositionally biased region" description="Polar residues" evidence="5">
    <location>
        <begin position="20"/>
        <end position="30"/>
    </location>
</feature>
<evidence type="ECO:0000259" key="6">
    <source>
        <dbReference type="SMART" id="SM00385"/>
    </source>
</evidence>
<feature type="compositionally biased region" description="Low complexity" evidence="5">
    <location>
        <begin position="221"/>
        <end position="234"/>
    </location>
</feature>